<proteinExistence type="predicted"/>
<accession>A0ABV6B038</accession>
<comment type="caution">
    <text evidence="2">The sequence shown here is derived from an EMBL/GenBank/DDBJ whole genome shotgun (WGS) entry which is preliminary data.</text>
</comment>
<organism evidence="2 3">
    <name type="scientific">Deinococcus oregonensis</name>
    <dbReference type="NCBI Taxonomy" id="1805970"/>
    <lineage>
        <taxon>Bacteria</taxon>
        <taxon>Thermotogati</taxon>
        <taxon>Deinococcota</taxon>
        <taxon>Deinococci</taxon>
        <taxon>Deinococcales</taxon>
        <taxon>Deinococcaceae</taxon>
        <taxon>Deinococcus</taxon>
    </lineage>
</organism>
<dbReference type="SUPFAM" id="SSF56112">
    <property type="entry name" value="Protein kinase-like (PK-like)"/>
    <property type="match status" value="1"/>
</dbReference>
<dbReference type="Proteomes" id="UP001589733">
    <property type="component" value="Unassembled WGS sequence"/>
</dbReference>
<dbReference type="EMBL" id="JBHLYR010000044">
    <property type="protein sequence ID" value="MFB9993106.1"/>
    <property type="molecule type" value="Genomic_DNA"/>
</dbReference>
<gene>
    <name evidence="2" type="ORF">ACFFLM_14120</name>
</gene>
<dbReference type="Gene3D" id="3.90.1200.10">
    <property type="match status" value="1"/>
</dbReference>
<dbReference type="InterPro" id="IPR002575">
    <property type="entry name" value="Aminoglycoside_PTrfase"/>
</dbReference>
<name>A0ABV6B038_9DEIO</name>
<evidence type="ECO:0000313" key="3">
    <source>
        <dbReference type="Proteomes" id="UP001589733"/>
    </source>
</evidence>
<dbReference type="Pfam" id="PF01636">
    <property type="entry name" value="APH"/>
    <property type="match status" value="1"/>
</dbReference>
<reference evidence="2 3" key="1">
    <citation type="submission" date="2024-09" db="EMBL/GenBank/DDBJ databases">
        <authorList>
            <person name="Sun Q."/>
            <person name="Mori K."/>
        </authorList>
    </citation>
    <scope>NUCLEOTIDE SEQUENCE [LARGE SCALE GENOMIC DNA]</scope>
    <source>
        <strain evidence="2 3">JCM 13503</strain>
    </source>
</reference>
<dbReference type="InterPro" id="IPR011009">
    <property type="entry name" value="Kinase-like_dom_sf"/>
</dbReference>
<feature type="domain" description="Aminoglycoside phosphotransferase" evidence="1">
    <location>
        <begin position="153"/>
        <end position="327"/>
    </location>
</feature>
<dbReference type="RefSeq" id="WP_380011250.1">
    <property type="nucleotide sequence ID" value="NZ_JBHLYR010000044.1"/>
</dbReference>
<evidence type="ECO:0000313" key="2">
    <source>
        <dbReference type="EMBL" id="MFB9993106.1"/>
    </source>
</evidence>
<evidence type="ECO:0000259" key="1">
    <source>
        <dbReference type="Pfam" id="PF01636"/>
    </source>
</evidence>
<sequence length="416" mass="44740">MSLSRLIIWHPDGVRVLRQADGWPTLPVPQFADLVALVGSEWNLETWLLHDGGLSFGVDGMPRLQSLSDTLPDDLTWAWVAENGAAVPPLPGAQEWQRPGWFPILKDRLDGVLADHGLPVADSLKHLSSNDLGTVIEASVLGEAVFFKVTAHPREVAVTAHLAQHHPALLPPVLSASPATNTLVTRSGGTLLDGVGDIEAWTAALRQLAQFQTTADASALAVLGCPAWPLLEVAGRVDAFLASTATLTAWGLKPEKIATLQAARPAIRVSFEALAAHGLPDLPAHGDAHPRNALVGTGESLWFDWSEAASAAHPFMDAGWFLAFALHPARANLPLRTMYPDLEFRLCAAFLNALGCPEASALLSQSILLALLHRAVLYDARFRDWQGTVPGWRPQYVPYYLGLAAREVPRLPAVVG</sequence>
<keyword evidence="3" id="KW-1185">Reference proteome</keyword>
<protein>
    <submittedName>
        <fullName evidence="2">Phosphotransferase</fullName>
    </submittedName>
</protein>